<protein>
    <submittedName>
        <fullName evidence="2">Uncharacterized protein</fullName>
    </submittedName>
</protein>
<evidence type="ECO:0000313" key="3">
    <source>
        <dbReference type="Proteomes" id="UP001622370"/>
    </source>
</evidence>
<keyword evidence="3" id="KW-1185">Reference proteome</keyword>
<keyword evidence="1" id="KW-0812">Transmembrane</keyword>
<accession>A0ABW8Q7T9</accession>
<dbReference type="RefSeq" id="WP_255321100.1">
    <property type="nucleotide sequence ID" value="NZ_BOPJ01000002.1"/>
</dbReference>
<comment type="caution">
    <text evidence="2">The sequence shown here is derived from an EMBL/GenBank/DDBJ whole genome shotgun (WGS) entry which is preliminary data.</text>
</comment>
<gene>
    <name evidence="2" type="ORF">ACI76L_01510</name>
</gene>
<proteinExistence type="predicted"/>
<feature type="transmembrane region" description="Helical" evidence="1">
    <location>
        <begin position="12"/>
        <end position="32"/>
    </location>
</feature>
<sequence>MEKSKVNTKNKRVSMLLLSTIGFLLGVVVYVFDLMVSNAEVSSIEPTLSELLRNADYFVLFLYAIIGWVTLYILMKLFYKLTQ</sequence>
<evidence type="ECO:0000313" key="2">
    <source>
        <dbReference type="EMBL" id="MFK8292449.1"/>
    </source>
</evidence>
<reference evidence="2 3" key="1">
    <citation type="journal article" date="2016" name="Sci. Rep.">
        <title>Whole genome sequencing identifies a novel species of the genus Capnocytophaga isolated from dog and cat bite wounds in humans.</title>
        <authorList>
            <person name="Zangenah S."/>
            <person name="Abbasi N."/>
            <person name="Andersson A.F."/>
            <person name="Bergman P."/>
        </authorList>
    </citation>
    <scope>NUCLEOTIDE SEQUENCE [LARGE SCALE GENOMIC DNA]</scope>
    <source>
        <strain evidence="2 3">W5</strain>
    </source>
</reference>
<feature type="transmembrane region" description="Helical" evidence="1">
    <location>
        <begin position="57"/>
        <end position="79"/>
    </location>
</feature>
<organism evidence="2 3">
    <name type="scientific">Capnocytophaga stomatis</name>
    <dbReference type="NCBI Taxonomy" id="1848904"/>
    <lineage>
        <taxon>Bacteria</taxon>
        <taxon>Pseudomonadati</taxon>
        <taxon>Bacteroidota</taxon>
        <taxon>Flavobacteriia</taxon>
        <taxon>Flavobacteriales</taxon>
        <taxon>Flavobacteriaceae</taxon>
        <taxon>Capnocytophaga</taxon>
    </lineage>
</organism>
<evidence type="ECO:0000256" key="1">
    <source>
        <dbReference type="SAM" id="Phobius"/>
    </source>
</evidence>
<keyword evidence="1" id="KW-1133">Transmembrane helix</keyword>
<dbReference type="Proteomes" id="UP001622370">
    <property type="component" value="Unassembled WGS sequence"/>
</dbReference>
<name>A0ABW8Q7T9_9FLAO</name>
<keyword evidence="1" id="KW-0472">Membrane</keyword>
<dbReference type="EMBL" id="JBJGWJ010000001">
    <property type="protein sequence ID" value="MFK8292449.1"/>
    <property type="molecule type" value="Genomic_DNA"/>
</dbReference>